<evidence type="ECO:0000313" key="1">
    <source>
        <dbReference type="EMBL" id="KAG6576999.1"/>
    </source>
</evidence>
<sequence length="75" mass="8500">MDDSCFFTLFLSSGLFLHGFSVMNKLFSIFLAHFLSDLECTGSWSKLQQLGVVIWCLDLIKRLANKLDPAVKNDI</sequence>
<comment type="caution">
    <text evidence="1">The sequence shown here is derived from an EMBL/GenBank/DDBJ whole genome shotgun (WGS) entry which is preliminary data.</text>
</comment>
<gene>
    <name evidence="1" type="ORF">SDJN03_24573</name>
</gene>
<organism evidence="1 2">
    <name type="scientific">Cucurbita argyrosperma subsp. sororia</name>
    <dbReference type="NCBI Taxonomy" id="37648"/>
    <lineage>
        <taxon>Eukaryota</taxon>
        <taxon>Viridiplantae</taxon>
        <taxon>Streptophyta</taxon>
        <taxon>Embryophyta</taxon>
        <taxon>Tracheophyta</taxon>
        <taxon>Spermatophyta</taxon>
        <taxon>Magnoliopsida</taxon>
        <taxon>eudicotyledons</taxon>
        <taxon>Gunneridae</taxon>
        <taxon>Pentapetalae</taxon>
        <taxon>rosids</taxon>
        <taxon>fabids</taxon>
        <taxon>Cucurbitales</taxon>
        <taxon>Cucurbitaceae</taxon>
        <taxon>Cucurbiteae</taxon>
        <taxon>Cucurbita</taxon>
    </lineage>
</organism>
<evidence type="ECO:0000313" key="2">
    <source>
        <dbReference type="Proteomes" id="UP000685013"/>
    </source>
</evidence>
<name>A0AAV6M929_9ROSI</name>
<accession>A0AAV6M929</accession>
<reference evidence="1 2" key="1">
    <citation type="journal article" date="2021" name="Hortic Res">
        <title>The domestication of Cucurbita argyrosperma as revealed by the genome of its wild relative.</title>
        <authorList>
            <person name="Barrera-Redondo J."/>
            <person name="Sanchez-de la Vega G."/>
            <person name="Aguirre-Liguori J.A."/>
            <person name="Castellanos-Morales G."/>
            <person name="Gutierrez-Guerrero Y.T."/>
            <person name="Aguirre-Dugua X."/>
            <person name="Aguirre-Planter E."/>
            <person name="Tenaillon M.I."/>
            <person name="Lira-Saade R."/>
            <person name="Eguiarte L.E."/>
        </authorList>
    </citation>
    <scope>NUCLEOTIDE SEQUENCE [LARGE SCALE GENOMIC DNA]</scope>
    <source>
        <strain evidence="1">JBR-2021</strain>
    </source>
</reference>
<keyword evidence="2" id="KW-1185">Reference proteome</keyword>
<dbReference type="AlphaFoldDB" id="A0AAV6M929"/>
<dbReference type="EMBL" id="JAGKQH010000016">
    <property type="protein sequence ID" value="KAG6576999.1"/>
    <property type="molecule type" value="Genomic_DNA"/>
</dbReference>
<proteinExistence type="predicted"/>
<protein>
    <submittedName>
        <fullName evidence="1">Uncharacterized protein</fullName>
    </submittedName>
</protein>
<feature type="non-terminal residue" evidence="1">
    <location>
        <position position="1"/>
    </location>
</feature>
<dbReference type="Proteomes" id="UP000685013">
    <property type="component" value="Chromosome 16"/>
</dbReference>